<dbReference type="InterPro" id="IPR036736">
    <property type="entry name" value="ACP-like_sf"/>
</dbReference>
<dbReference type="Gene3D" id="3.40.50.980">
    <property type="match status" value="2"/>
</dbReference>
<protein>
    <submittedName>
        <fullName evidence="5">Amino acid adenylation domain-containing protein</fullName>
    </submittedName>
</protein>
<gene>
    <name evidence="5" type="ORF">I5589_02115</name>
</gene>
<dbReference type="SMART" id="SM00823">
    <property type="entry name" value="PKS_PP"/>
    <property type="match status" value="1"/>
</dbReference>
<dbReference type="InterPro" id="IPR000873">
    <property type="entry name" value="AMP-dep_synth/lig_dom"/>
</dbReference>
<dbReference type="CDD" id="cd05930">
    <property type="entry name" value="A_NRPS"/>
    <property type="match status" value="1"/>
</dbReference>
<dbReference type="Gene3D" id="3.30.559.30">
    <property type="entry name" value="Nonribosomal peptide synthetase, condensation domain"/>
    <property type="match status" value="2"/>
</dbReference>
<dbReference type="NCBIfam" id="TIGR01733">
    <property type="entry name" value="AA-adenyl-dom"/>
    <property type="match status" value="1"/>
</dbReference>
<dbReference type="CDD" id="cd19534">
    <property type="entry name" value="E_NRPS"/>
    <property type="match status" value="1"/>
</dbReference>
<dbReference type="NCBIfam" id="TIGR01720">
    <property type="entry name" value="NRPS-para261"/>
    <property type="match status" value="1"/>
</dbReference>
<dbReference type="PROSITE" id="PS50075">
    <property type="entry name" value="CARRIER"/>
    <property type="match status" value="1"/>
</dbReference>
<proteinExistence type="predicted"/>
<dbReference type="Pfam" id="PF00550">
    <property type="entry name" value="PP-binding"/>
    <property type="match status" value="1"/>
</dbReference>
<dbReference type="Gene3D" id="3.30.559.10">
    <property type="entry name" value="Chloramphenicol acetyltransferase-like domain"/>
    <property type="match status" value="1"/>
</dbReference>
<dbReference type="InterPro" id="IPR009081">
    <property type="entry name" value="PP-bd_ACP"/>
</dbReference>
<dbReference type="Gene3D" id="1.10.1200.10">
    <property type="entry name" value="ACP-like"/>
    <property type="match status" value="1"/>
</dbReference>
<keyword evidence="6" id="KW-1185">Reference proteome</keyword>
<dbReference type="Pfam" id="PF00668">
    <property type="entry name" value="Condensation"/>
    <property type="match status" value="1"/>
</dbReference>
<dbReference type="Gene3D" id="2.30.38.10">
    <property type="entry name" value="Luciferase, Domain 3"/>
    <property type="match status" value="1"/>
</dbReference>
<evidence type="ECO:0000256" key="3">
    <source>
        <dbReference type="ARBA" id="ARBA00022737"/>
    </source>
</evidence>
<dbReference type="Pfam" id="PF00501">
    <property type="entry name" value="AMP-binding"/>
    <property type="match status" value="1"/>
</dbReference>
<dbReference type="SUPFAM" id="SSF56801">
    <property type="entry name" value="Acetyl-CoA synthetase-like"/>
    <property type="match status" value="1"/>
</dbReference>
<dbReference type="PROSITE" id="PS00455">
    <property type="entry name" value="AMP_BINDING"/>
    <property type="match status" value="1"/>
</dbReference>
<dbReference type="InterPro" id="IPR020806">
    <property type="entry name" value="PKS_PP-bd"/>
</dbReference>
<evidence type="ECO:0000313" key="6">
    <source>
        <dbReference type="Proteomes" id="UP000808215"/>
    </source>
</evidence>
<dbReference type="SUPFAM" id="SSF47336">
    <property type="entry name" value="ACP-like"/>
    <property type="match status" value="1"/>
</dbReference>
<dbReference type="InterPro" id="IPR020845">
    <property type="entry name" value="AMP-binding_CS"/>
</dbReference>
<keyword evidence="3" id="KW-0677">Repeat</keyword>
<keyword evidence="1" id="KW-0596">Phosphopantetheine</keyword>
<evidence type="ECO:0000256" key="2">
    <source>
        <dbReference type="ARBA" id="ARBA00022553"/>
    </source>
</evidence>
<dbReference type="InterPro" id="IPR010071">
    <property type="entry name" value="AA_adenyl_dom"/>
</dbReference>
<name>A0ABS1ANZ9_BURVI</name>
<dbReference type="InterPro" id="IPR010060">
    <property type="entry name" value="NRPS_synth"/>
</dbReference>
<dbReference type="Proteomes" id="UP000808215">
    <property type="component" value="Unassembled WGS sequence"/>
</dbReference>
<dbReference type="RefSeq" id="WP_176317156.1">
    <property type="nucleotide sequence ID" value="NZ_CADFFI010000006.1"/>
</dbReference>
<evidence type="ECO:0000259" key="4">
    <source>
        <dbReference type="PROSITE" id="PS50075"/>
    </source>
</evidence>
<dbReference type="Gene3D" id="3.30.300.30">
    <property type="match status" value="1"/>
</dbReference>
<feature type="domain" description="Carrier" evidence="4">
    <location>
        <begin position="761"/>
        <end position="835"/>
    </location>
</feature>
<dbReference type="InterPro" id="IPR001242">
    <property type="entry name" value="Condensation_dom"/>
</dbReference>
<evidence type="ECO:0000313" key="5">
    <source>
        <dbReference type="EMBL" id="MBJ9685866.1"/>
    </source>
</evidence>
<organism evidence="5 6">
    <name type="scientific">Burkholderia vietnamiensis</name>
    <dbReference type="NCBI Taxonomy" id="60552"/>
    <lineage>
        <taxon>Bacteria</taxon>
        <taxon>Pseudomonadati</taxon>
        <taxon>Pseudomonadota</taxon>
        <taxon>Betaproteobacteria</taxon>
        <taxon>Burkholderiales</taxon>
        <taxon>Burkholderiaceae</taxon>
        <taxon>Burkholderia</taxon>
        <taxon>Burkholderia cepacia complex</taxon>
    </lineage>
</organism>
<dbReference type="PANTHER" id="PTHR45527">
    <property type="entry name" value="NONRIBOSOMAL PEPTIDE SYNTHETASE"/>
    <property type="match status" value="1"/>
</dbReference>
<dbReference type="PANTHER" id="PTHR45527:SF1">
    <property type="entry name" value="FATTY ACID SYNTHASE"/>
    <property type="match status" value="1"/>
</dbReference>
<comment type="caution">
    <text evidence="5">The sequence shown here is derived from an EMBL/GenBank/DDBJ whole genome shotgun (WGS) entry which is preliminary data.</text>
</comment>
<dbReference type="InterPro" id="IPR045851">
    <property type="entry name" value="AMP-bd_C_sf"/>
</dbReference>
<sequence length="1309" mass="141720">MSELNLNALSTSGQYREHAAFWRDALGRSAEDFRLQQAWQAYALPLGPAPELTYALDGDASLTLDKLAAGNELGAFVVLLAALFRVLARYGDTSAAFVETPGLVAAAARDLTDPVPLFDAIEPGPTVRAYLNQLRDTVQRSYSYQDFPVAALAHQLHGERRTTNVGVRFDGLHEAWAAADYDLSIEIRRRAGYEIVLTGRPTVFTLHYLRHLARHLGNVVAGFGALDAPLDTVSLLDDAERARLRAHAAPVAVRGTFLEQFAQRVAAAPDSIAVASAEASLTYAELDDQASRLAQFLRAEYAIERGDVVGVVADRSVRWIVGLLGALKAGAVYLPLDPEFPPERLRFMIDDAKVKALLTQSEHLSLLADFWAIPMFALDFQLDTLEPAPEPAQADVRPDDAAYVIYTSGSTGVPKGVVLEHAGLLNMARYHVDAFGFDADDRFVQFYSPGFDGSIMEIFVTLLAGARLVLAKPSVIRDVPRFVEYVAQQRVTTINATPAYLAALDWRALDTVKRVISAGDAARAAELRELARTRICHNSYGPTEATVCIADYVVDPAIAYGSRLPVGRPIGNTHLYLLDEHGALAPDGCTGEVCVSGVALARGYLGRDDLTAAAFVAHPFEPGERLYRTGDLGVWLPDGNLEITGRRDTQVKIRGYRIEIGEIEAALRQHPDVADAIVFVREDAAQHKQLMACVAPATASAASLREHLRAHLPAFMVPASIVALERLPVTPNGKPDRNALAALDALDAAPGPGPADAAYAAPTNDVEARLGRIWSDVLGRAPIGVHDNFFELGGDSILLIQVMSLAQQVGLKFTADQFFAHPTIAGLAQVVVDAPPLRAAQEPVVGPAPLTPIQHWFFAQDVADPHHYNQSTMIEVPATLRPDVLQRALTAVATHHDALRLGFECVAGAWRQTHAAAPLAIPLGVTSLVGAPAAARHAAMLDTATHMQQGFALSSPPLLRAHLFQFEPDAPQRLLVVAHHLVIDGVSWRVLFEDLYTACRQLDAGEAVALPPKTTSWLDWSTRVAALGAQGLDGLDYWLQRNVDALACFDDMPVGTVADAGTAVVELDPQHTLALLQDVPRAFNTQVNEVLLTALLLAFGDWAGTASLVVDLEGHGREALFDGVDTSRTIGWFTAHYPVYLDAGDATGAVEALRAVKEQLRAVPLRGLPYGIARYLGRDPRVAAALERQPPAPVRFNYLGQVDRVLGDDTGWKPVLDFQSPEHSPRARRGHLFEIDGMVFDGRLRLTWHYNGASCAPDIVERLTQCYRSRLLSIVAAARDGQHGLSPSDFPAARISQDALDALVSRIKS</sequence>
<dbReference type="EMBL" id="JADVKH010000003">
    <property type="protein sequence ID" value="MBJ9685866.1"/>
    <property type="molecule type" value="Genomic_DNA"/>
</dbReference>
<accession>A0ABS1ANZ9</accession>
<dbReference type="InterPro" id="IPR025110">
    <property type="entry name" value="AMP-bd_C"/>
</dbReference>
<dbReference type="Pfam" id="PF13193">
    <property type="entry name" value="AMP-binding_C"/>
    <property type="match status" value="1"/>
</dbReference>
<dbReference type="SUPFAM" id="SSF52777">
    <property type="entry name" value="CoA-dependent acyltransferases"/>
    <property type="match status" value="3"/>
</dbReference>
<reference evidence="5 6" key="1">
    <citation type="submission" date="2020-11" db="EMBL/GenBank/DDBJ databases">
        <title>Enhanced detection system for hospital associated transmission using whole genome sequencing surveillance.</title>
        <authorList>
            <person name="Harrison L.H."/>
            <person name="Van Tyne D."/>
            <person name="Marsh J.W."/>
            <person name="Griffith M.P."/>
            <person name="Snyder D.J."/>
            <person name="Cooper V.S."/>
            <person name="Mustapha M."/>
        </authorList>
    </citation>
    <scope>NUCLEOTIDE SEQUENCE [LARGE SCALE GENOMIC DNA]</scope>
    <source>
        <strain evidence="5 6">BC00020</strain>
    </source>
</reference>
<dbReference type="InterPro" id="IPR023213">
    <property type="entry name" value="CAT-like_dom_sf"/>
</dbReference>
<evidence type="ECO:0000256" key="1">
    <source>
        <dbReference type="ARBA" id="ARBA00022450"/>
    </source>
</evidence>
<keyword evidence="2" id="KW-0597">Phosphoprotein</keyword>